<proteinExistence type="predicted"/>
<sequence length="112" mass="13155">MAETHLESWQNCSAEALKWGTDFERKPISVNLVCPVGTVYPGNTPQYERTRGRKACQVLRGWEDGRTRTREANLFENYKRKANYMHPLNLRRYSRTIMTTWMVLSGIEREAE</sequence>
<organism evidence="1 2">
    <name type="scientific">Penicillium rubens (strain ATCC 28089 / DSM 1075 / NRRL 1951 / Wisconsin 54-1255)</name>
    <name type="common">Penicillium chrysogenum</name>
    <dbReference type="NCBI Taxonomy" id="500485"/>
    <lineage>
        <taxon>Eukaryota</taxon>
        <taxon>Fungi</taxon>
        <taxon>Dikarya</taxon>
        <taxon>Ascomycota</taxon>
        <taxon>Pezizomycotina</taxon>
        <taxon>Eurotiomycetes</taxon>
        <taxon>Eurotiomycetidae</taxon>
        <taxon>Eurotiales</taxon>
        <taxon>Aspergillaceae</taxon>
        <taxon>Penicillium</taxon>
        <taxon>Penicillium chrysogenum species complex</taxon>
    </lineage>
</organism>
<dbReference type="EMBL" id="AM920428">
    <property type="protein sequence ID" value="CAP91168.1"/>
    <property type="molecule type" value="Genomic_DNA"/>
</dbReference>
<keyword evidence="2" id="KW-1185">Reference proteome</keyword>
<dbReference type="Proteomes" id="UP000000724">
    <property type="component" value="Contig Pc00c13"/>
</dbReference>
<evidence type="ECO:0000313" key="1">
    <source>
        <dbReference type="EMBL" id="CAP91168.1"/>
    </source>
</evidence>
<reference evidence="1 2" key="1">
    <citation type="journal article" date="2008" name="Nat. Biotechnol.">
        <title>Genome sequencing and analysis of the filamentous fungus Penicillium chrysogenum.</title>
        <authorList>
            <person name="van den Berg M.A."/>
            <person name="Albang R."/>
            <person name="Albermann K."/>
            <person name="Badger J.H."/>
            <person name="Daran J.-M."/>
            <person name="Driessen A.J.M."/>
            <person name="Garcia-Estrada C."/>
            <person name="Fedorova N.D."/>
            <person name="Harris D.M."/>
            <person name="Heijne W.H.M."/>
            <person name="Joardar V.S."/>
            <person name="Kiel J.A.K.W."/>
            <person name="Kovalchuk A."/>
            <person name="Martin J.F."/>
            <person name="Nierman W.C."/>
            <person name="Nijland J.G."/>
            <person name="Pronk J.T."/>
            <person name="Roubos J.A."/>
            <person name="van der Klei I.J."/>
            <person name="van Peij N.N.M.E."/>
            <person name="Veenhuis M."/>
            <person name="von Doehren H."/>
            <person name="Wagner C."/>
            <person name="Wortman J.R."/>
            <person name="Bovenberg R.A.L."/>
        </authorList>
    </citation>
    <scope>NUCLEOTIDE SEQUENCE [LARGE SCALE GENOMIC DNA]</scope>
    <source>
        <strain evidence="2">ATCC 28089 / DSM 1075 / NRRL 1951 / Wisconsin 54-1255</strain>
    </source>
</reference>
<gene>
    <name evidence="1" type="ORF">Pc13g00990</name>
    <name evidence="1" type="ORF">PCH_Pc13g00990</name>
</gene>
<evidence type="ECO:0000313" key="2">
    <source>
        <dbReference type="Proteomes" id="UP000000724"/>
    </source>
</evidence>
<accession>B6H1L2</accession>
<dbReference type="VEuPathDB" id="FungiDB:PCH_Pc13g00990"/>
<name>B6H1L2_PENRW</name>
<dbReference type="HOGENOM" id="CLU_2146700_0_0_1"/>
<protein>
    <submittedName>
        <fullName evidence="1">Uncharacterized protein</fullName>
    </submittedName>
</protein>
<dbReference type="AlphaFoldDB" id="B6H1L2"/>